<dbReference type="InterPro" id="IPR027417">
    <property type="entry name" value="P-loop_NTPase"/>
</dbReference>
<feature type="repeat" description="WD" evidence="3">
    <location>
        <begin position="667"/>
        <end position="708"/>
    </location>
</feature>
<dbReference type="SUPFAM" id="SSF52540">
    <property type="entry name" value="P-loop containing nucleoside triphosphate hydrolases"/>
    <property type="match status" value="1"/>
</dbReference>
<dbReference type="InterPro" id="IPR002182">
    <property type="entry name" value="NB-ARC"/>
</dbReference>
<dbReference type="PROSITE" id="PS50082">
    <property type="entry name" value="WD_REPEATS_2"/>
    <property type="match status" value="13"/>
</dbReference>
<keyword evidence="7" id="KW-1185">Reference proteome</keyword>
<dbReference type="InterPro" id="IPR001680">
    <property type="entry name" value="WD40_rpt"/>
</dbReference>
<dbReference type="Gene3D" id="3.40.50.300">
    <property type="entry name" value="P-loop containing nucleotide triphosphate hydrolases"/>
    <property type="match status" value="1"/>
</dbReference>
<feature type="repeat" description="WD" evidence="3">
    <location>
        <begin position="960"/>
        <end position="1001"/>
    </location>
</feature>
<dbReference type="PANTHER" id="PTHR22847">
    <property type="entry name" value="WD40 REPEAT PROTEIN"/>
    <property type="match status" value="1"/>
</dbReference>
<feature type="repeat" description="WD" evidence="3">
    <location>
        <begin position="834"/>
        <end position="875"/>
    </location>
</feature>
<feature type="repeat" description="WD" evidence="3">
    <location>
        <begin position="500"/>
        <end position="531"/>
    </location>
</feature>
<name>A0A1I6F4L2_9PSEU</name>
<dbReference type="PROSITE" id="PS50294">
    <property type="entry name" value="WD_REPEATS_REGION"/>
    <property type="match status" value="13"/>
</dbReference>
<feature type="repeat" description="WD" evidence="3">
    <location>
        <begin position="793"/>
        <end position="826"/>
    </location>
</feature>
<dbReference type="AlphaFoldDB" id="A0A1I6F4L2"/>
<dbReference type="PRINTS" id="PR00320">
    <property type="entry name" value="GPROTEINBRPT"/>
</dbReference>
<dbReference type="InterPro" id="IPR019775">
    <property type="entry name" value="WD40_repeat_CS"/>
</dbReference>
<dbReference type="Proteomes" id="UP000198583">
    <property type="component" value="Unassembled WGS sequence"/>
</dbReference>
<feature type="domain" description="APAF-1 helical" evidence="5">
    <location>
        <begin position="376"/>
        <end position="413"/>
    </location>
</feature>
<dbReference type="Pfam" id="PF00931">
    <property type="entry name" value="NB-ARC"/>
    <property type="match status" value="1"/>
</dbReference>
<dbReference type="SUPFAM" id="SSF50978">
    <property type="entry name" value="WD40 repeat-like"/>
    <property type="match status" value="2"/>
</dbReference>
<proteinExistence type="predicted"/>
<dbReference type="SMART" id="SM00320">
    <property type="entry name" value="WD40"/>
    <property type="match status" value="14"/>
</dbReference>
<dbReference type="Pfam" id="PF00400">
    <property type="entry name" value="WD40"/>
    <property type="match status" value="14"/>
</dbReference>
<dbReference type="CDD" id="cd00200">
    <property type="entry name" value="WD40"/>
    <property type="match status" value="2"/>
</dbReference>
<dbReference type="EMBL" id="FOYL01000008">
    <property type="protein sequence ID" value="SFR24891.1"/>
    <property type="molecule type" value="Genomic_DNA"/>
</dbReference>
<feature type="repeat" description="WD" evidence="3">
    <location>
        <begin position="583"/>
        <end position="624"/>
    </location>
</feature>
<dbReference type="PRINTS" id="PR00364">
    <property type="entry name" value="DISEASERSIST"/>
</dbReference>
<feature type="repeat" description="WD" evidence="3">
    <location>
        <begin position="541"/>
        <end position="582"/>
    </location>
</feature>
<gene>
    <name evidence="6" type="ORF">SAMN04488564_108130</name>
</gene>
<keyword evidence="2" id="KW-0677">Repeat</keyword>
<reference evidence="7" key="1">
    <citation type="submission" date="2016-10" db="EMBL/GenBank/DDBJ databases">
        <authorList>
            <person name="Varghese N."/>
            <person name="Submissions S."/>
        </authorList>
    </citation>
    <scope>NUCLEOTIDE SEQUENCE [LARGE SCALE GENOMIC DNA]</scope>
    <source>
        <strain evidence="7">DSM 44232</strain>
    </source>
</reference>
<dbReference type="GO" id="GO:0043531">
    <property type="term" value="F:ADP binding"/>
    <property type="evidence" value="ECO:0007669"/>
    <property type="project" value="InterPro"/>
</dbReference>
<dbReference type="Gene3D" id="1.10.10.10">
    <property type="entry name" value="Winged helix-like DNA-binding domain superfamily/Winged helix DNA-binding domain"/>
    <property type="match status" value="1"/>
</dbReference>
<evidence type="ECO:0000256" key="3">
    <source>
        <dbReference type="PROSITE-ProRule" id="PRU00221"/>
    </source>
</evidence>
<protein>
    <submittedName>
        <fullName evidence="6">WD40 repeat</fullName>
    </submittedName>
</protein>
<dbReference type="InterPro" id="IPR041452">
    <property type="entry name" value="APAF1_C"/>
</dbReference>
<organism evidence="6 7">
    <name type="scientific">Lentzea waywayandensis</name>
    <dbReference type="NCBI Taxonomy" id="84724"/>
    <lineage>
        <taxon>Bacteria</taxon>
        <taxon>Bacillati</taxon>
        <taxon>Actinomycetota</taxon>
        <taxon>Actinomycetes</taxon>
        <taxon>Pseudonocardiales</taxon>
        <taxon>Pseudonocardiaceae</taxon>
        <taxon>Lentzea</taxon>
    </lineage>
</organism>
<feature type="repeat" description="WD" evidence="3">
    <location>
        <begin position="625"/>
        <end position="666"/>
    </location>
</feature>
<dbReference type="PANTHER" id="PTHR22847:SF637">
    <property type="entry name" value="WD REPEAT DOMAIN 5B"/>
    <property type="match status" value="1"/>
</dbReference>
<dbReference type="Gene3D" id="1.25.40.370">
    <property type="match status" value="1"/>
</dbReference>
<evidence type="ECO:0000259" key="5">
    <source>
        <dbReference type="Pfam" id="PF17908"/>
    </source>
</evidence>
<dbReference type="InterPro" id="IPR036322">
    <property type="entry name" value="WD40_repeat_dom_sf"/>
</dbReference>
<dbReference type="InterPro" id="IPR015943">
    <property type="entry name" value="WD40/YVTN_repeat-like_dom_sf"/>
</dbReference>
<feature type="repeat" description="WD" evidence="3">
    <location>
        <begin position="709"/>
        <end position="750"/>
    </location>
</feature>
<dbReference type="STRING" id="84724.SAMN04488564_108130"/>
<dbReference type="InterPro" id="IPR020472">
    <property type="entry name" value="WD40_PAC1"/>
</dbReference>
<dbReference type="Pfam" id="PF17908">
    <property type="entry name" value="APAF1_C"/>
    <property type="match status" value="1"/>
</dbReference>
<evidence type="ECO:0000256" key="2">
    <source>
        <dbReference type="ARBA" id="ARBA00022737"/>
    </source>
</evidence>
<feature type="repeat" description="WD" evidence="3">
    <location>
        <begin position="751"/>
        <end position="792"/>
    </location>
</feature>
<dbReference type="InterPro" id="IPR036388">
    <property type="entry name" value="WH-like_DNA-bd_sf"/>
</dbReference>
<evidence type="ECO:0000259" key="4">
    <source>
        <dbReference type="Pfam" id="PF00931"/>
    </source>
</evidence>
<feature type="domain" description="NB-ARC" evidence="4">
    <location>
        <begin position="27"/>
        <end position="148"/>
    </location>
</feature>
<evidence type="ECO:0000256" key="1">
    <source>
        <dbReference type="ARBA" id="ARBA00022574"/>
    </source>
</evidence>
<feature type="repeat" description="WD" evidence="3">
    <location>
        <begin position="876"/>
        <end position="909"/>
    </location>
</feature>
<feature type="repeat" description="WD" evidence="3">
    <location>
        <begin position="918"/>
        <end position="959"/>
    </location>
</feature>
<feature type="repeat" description="WD" evidence="3">
    <location>
        <begin position="1002"/>
        <end position="1043"/>
    </location>
</feature>
<evidence type="ECO:0000313" key="7">
    <source>
        <dbReference type="Proteomes" id="UP000198583"/>
    </source>
</evidence>
<dbReference type="GO" id="GO:0005829">
    <property type="term" value="C:cytosol"/>
    <property type="evidence" value="ECO:0007669"/>
    <property type="project" value="UniProtKB-ARBA"/>
</dbReference>
<evidence type="ECO:0000313" key="6">
    <source>
        <dbReference type="EMBL" id="SFR24891.1"/>
    </source>
</evidence>
<sequence>MAPPLDRMVQRPELGERLVAALLAPDAAEVGLTGLRGVGGFGKTTLATWVCHRPEIDRRHPGGLLWVTVGQDAHGVDLAERINDLSFALSGQRPVLASPEAAGAELGRLLAEREPVLLVVDDVWTESQLRSFRFGGKGCTRLVTTRIPDLLPAGVRPIAVDEMSGQEAGQLLTDGVPGLSADLVHRLCVAGGRWPVLLNLINGTLRRRVMRGQSPAEVARHVLRLLTADGPTAFDAARPVDRARAVAATMAASLTLLSAADRQRYLDLAVFGEDVPISLDVLALLWPDCEVETVCEELYGVGLVADYRLDPPGPRLVVHDVIRAYLRSRTDDAGQVQIHRRLIASARALILPGPPEAPADPCDRGTPWWRLPTAAGYLWRFLAYHLHAAGHDTELAELVCDLRWVEAKTRRLGSVVGVEADLDLLDTPSSRALGARLRQAAHLLSPMEPSSALGATLASRLHGARELAPILNRYRTTLPRPRLEPAWPLPDQPDPSRPAALGHTGGIAACAFSPDGLLVATTGDDQTVRLWLPSGALHAVLTGHSAGVWGCAFSPDGSLLSTAGDDRSVRLWRLPGGRSEAVLTGHTGRINACAFSPTGALLATAGSDTTARLWSLADHTCQAVLTGHTGRVTACAFSPSNQVLATTAEDGTIRLWRVPDGAPLAVLTGHRGGVWGCAFSPDGSLLATAGEDETVCLWSMRDGTRAAVLTGHTDRVTNCAFAHNGTLLATTGHDTTVRLWSIPDGSPLGVLARHGAFTRGCAFSPDDALLASTSWDGSAQLWNVATRTRHVVLSGHDAWSRGCAFSPDGTLLAGTSADATVRLWRLPDPTPALLSGHTGIVVRCAFSPDGTMLATTSADRTVRLWRMPDGAPIAVLAGHTDLVKGCAFAPDSALLATTSDDHTMRLWRLPDPSGHTVLTTHTSRINACAFAPNRTLLAAGSNDGTVQLWDLADAAPRAVLTGHTDVVNGLAISHDGTLLATASDDETLRLWHLPEGDLMAVLTGHTGWVDRCRFSPDDTTLASASNDGTIRLWHVATGECRTALRVAGPATGIAWHPNGSLLATGGGAGVYLFHHLT</sequence>
<dbReference type="Gene3D" id="2.130.10.10">
    <property type="entry name" value="YVTN repeat-like/Quinoprotein amine dehydrogenase"/>
    <property type="match status" value="5"/>
</dbReference>
<dbReference type="PROSITE" id="PS00678">
    <property type="entry name" value="WD_REPEATS_1"/>
    <property type="match status" value="2"/>
</dbReference>
<accession>A0A1I6F4L2</accession>
<keyword evidence="1 3" id="KW-0853">WD repeat</keyword>